<feature type="transmembrane region" description="Helical" evidence="1">
    <location>
        <begin position="224"/>
        <end position="240"/>
    </location>
</feature>
<feature type="transmembrane region" description="Helical" evidence="1">
    <location>
        <begin position="182"/>
        <end position="204"/>
    </location>
</feature>
<feature type="signal peptide" evidence="2">
    <location>
        <begin position="1"/>
        <end position="24"/>
    </location>
</feature>
<dbReference type="GeneID" id="37143511"/>
<dbReference type="OrthoDB" id="3009728at2759"/>
<dbReference type="Proteomes" id="UP000248340">
    <property type="component" value="Unassembled WGS sequence"/>
</dbReference>
<feature type="transmembrane region" description="Helical" evidence="1">
    <location>
        <begin position="291"/>
        <end position="316"/>
    </location>
</feature>
<dbReference type="AlphaFoldDB" id="A0A319C7L1"/>
<feature type="transmembrane region" description="Helical" evidence="1">
    <location>
        <begin position="322"/>
        <end position="340"/>
    </location>
</feature>
<keyword evidence="2" id="KW-0732">Signal</keyword>
<accession>A0A319C7L1</accession>
<dbReference type="RefSeq" id="XP_025492006.1">
    <property type="nucleotide sequence ID" value="XM_025640769.1"/>
</dbReference>
<evidence type="ECO:0000313" key="3">
    <source>
        <dbReference type="EMBL" id="PYH81806.1"/>
    </source>
</evidence>
<keyword evidence="1" id="KW-1133">Transmembrane helix</keyword>
<gene>
    <name evidence="3" type="ORF">BO82DRAFT_432210</name>
</gene>
<proteinExistence type="predicted"/>
<name>A0A319C7L1_9EURO</name>
<organism evidence="3 4">
    <name type="scientific">Aspergillus uvarum CBS 121591</name>
    <dbReference type="NCBI Taxonomy" id="1448315"/>
    <lineage>
        <taxon>Eukaryota</taxon>
        <taxon>Fungi</taxon>
        <taxon>Dikarya</taxon>
        <taxon>Ascomycota</taxon>
        <taxon>Pezizomycotina</taxon>
        <taxon>Eurotiomycetes</taxon>
        <taxon>Eurotiomycetidae</taxon>
        <taxon>Eurotiales</taxon>
        <taxon>Aspergillaceae</taxon>
        <taxon>Aspergillus</taxon>
        <taxon>Aspergillus subgen. Circumdati</taxon>
    </lineage>
</organism>
<feature type="chain" id="PRO_5016352261" description="Transmembrane protein" evidence="2">
    <location>
        <begin position="25"/>
        <end position="384"/>
    </location>
</feature>
<keyword evidence="1" id="KW-0472">Membrane</keyword>
<dbReference type="VEuPathDB" id="FungiDB:BO82DRAFT_432210"/>
<evidence type="ECO:0000256" key="2">
    <source>
        <dbReference type="SAM" id="SignalP"/>
    </source>
</evidence>
<sequence length="384" mass="42242">MSKSRETSVIVLTLFVALSTCVAAEPQRFSSWWPRYRNAINTIKTTNCSAQYDAYLTGDQPVGNLTANDPELAIWHVDSAVTPLTNCLLRATPELYKSMMASAQVVLGLMPTLLASISPSAHETAMLFVFGNRQLLSFLLMVASPASAVDASGNLYQHVQDLKGSHEWLSADSSSLLLHHNLAIVVLEFLLAAVAAGNVLVLVYEICMRVIFSFAQQLQWMPGLWVAVGVTTHLLMTVALRTRVHIRDCRTNNASLLTRMLRWVRAQFTASDGSSETTEVQLRDRTVGNVLISWLTGLLAAANTLLGILQFSSLLFISPNDALFIVVRFVASAVVCRILVKYDCALKLTKALREITTWLMIDKVCIRPHFPPSDMPAGCPTDFA</sequence>
<keyword evidence="1" id="KW-0812">Transmembrane</keyword>
<dbReference type="EMBL" id="KZ821699">
    <property type="protein sequence ID" value="PYH81806.1"/>
    <property type="molecule type" value="Genomic_DNA"/>
</dbReference>
<evidence type="ECO:0008006" key="5">
    <source>
        <dbReference type="Google" id="ProtNLM"/>
    </source>
</evidence>
<keyword evidence="4" id="KW-1185">Reference proteome</keyword>
<protein>
    <recommendedName>
        <fullName evidence="5">Transmembrane protein</fullName>
    </recommendedName>
</protein>
<evidence type="ECO:0000256" key="1">
    <source>
        <dbReference type="SAM" id="Phobius"/>
    </source>
</evidence>
<evidence type="ECO:0000313" key="4">
    <source>
        <dbReference type="Proteomes" id="UP000248340"/>
    </source>
</evidence>
<reference evidence="3 4" key="1">
    <citation type="submission" date="2016-12" db="EMBL/GenBank/DDBJ databases">
        <title>The genomes of Aspergillus section Nigri reveals drivers in fungal speciation.</title>
        <authorList>
            <consortium name="DOE Joint Genome Institute"/>
            <person name="Vesth T.C."/>
            <person name="Nybo J."/>
            <person name="Theobald S."/>
            <person name="Brandl J."/>
            <person name="Frisvad J.C."/>
            <person name="Nielsen K.F."/>
            <person name="Lyhne E.K."/>
            <person name="Kogle M.E."/>
            <person name="Kuo A."/>
            <person name="Riley R."/>
            <person name="Clum A."/>
            <person name="Nolan M."/>
            <person name="Lipzen A."/>
            <person name="Salamov A."/>
            <person name="Henrissat B."/>
            <person name="Wiebenga A."/>
            <person name="De Vries R.P."/>
            <person name="Grigoriev I.V."/>
            <person name="Mortensen U.H."/>
            <person name="Andersen M.R."/>
            <person name="Baker S.E."/>
        </authorList>
    </citation>
    <scope>NUCLEOTIDE SEQUENCE [LARGE SCALE GENOMIC DNA]</scope>
    <source>
        <strain evidence="3 4">CBS 121591</strain>
    </source>
</reference>